<proteinExistence type="predicted"/>
<reference evidence="2" key="1">
    <citation type="journal article" date="2023" name="Front. Plant Sci.">
        <title>Chromosomal-level genome assembly of Melastoma candidum provides insights into trichome evolution.</title>
        <authorList>
            <person name="Zhong Y."/>
            <person name="Wu W."/>
            <person name="Sun C."/>
            <person name="Zou P."/>
            <person name="Liu Y."/>
            <person name="Dai S."/>
            <person name="Zhou R."/>
        </authorList>
    </citation>
    <scope>NUCLEOTIDE SEQUENCE [LARGE SCALE GENOMIC DNA]</scope>
</reference>
<organism evidence="1 2">
    <name type="scientific">Melastoma candidum</name>
    <dbReference type="NCBI Taxonomy" id="119954"/>
    <lineage>
        <taxon>Eukaryota</taxon>
        <taxon>Viridiplantae</taxon>
        <taxon>Streptophyta</taxon>
        <taxon>Embryophyta</taxon>
        <taxon>Tracheophyta</taxon>
        <taxon>Spermatophyta</taxon>
        <taxon>Magnoliopsida</taxon>
        <taxon>eudicotyledons</taxon>
        <taxon>Gunneridae</taxon>
        <taxon>Pentapetalae</taxon>
        <taxon>rosids</taxon>
        <taxon>malvids</taxon>
        <taxon>Myrtales</taxon>
        <taxon>Melastomataceae</taxon>
        <taxon>Melastomatoideae</taxon>
        <taxon>Melastomateae</taxon>
        <taxon>Melastoma</taxon>
    </lineage>
</organism>
<dbReference type="EMBL" id="CM042887">
    <property type="protein sequence ID" value="KAI4330241.1"/>
    <property type="molecule type" value="Genomic_DNA"/>
</dbReference>
<evidence type="ECO:0000313" key="2">
    <source>
        <dbReference type="Proteomes" id="UP001057402"/>
    </source>
</evidence>
<sequence length="168" mass="18264">MSHRKVHSQGSIPFSWESSPGISRFDPEGCTVGMIPDSWKPKIPPPPGTAQSARRRGSVRARFRRVQDDDPFLAAYKECMRRDGDAEAPTKVSSHCGGEAGGGKKGSPRKKKGSAMFSCKSSCDVREDNFMAKKSSSNTAVPPPLPGPPSERTTPRIVPVRKCQLILQ</sequence>
<dbReference type="Proteomes" id="UP001057402">
    <property type="component" value="Chromosome 8"/>
</dbReference>
<protein>
    <submittedName>
        <fullName evidence="1">Uncharacterized protein</fullName>
    </submittedName>
</protein>
<accession>A0ACB9N5P5</accession>
<name>A0ACB9N5P5_9MYRT</name>
<keyword evidence="2" id="KW-1185">Reference proteome</keyword>
<comment type="caution">
    <text evidence="1">The sequence shown here is derived from an EMBL/GenBank/DDBJ whole genome shotgun (WGS) entry which is preliminary data.</text>
</comment>
<evidence type="ECO:0000313" key="1">
    <source>
        <dbReference type="EMBL" id="KAI4330241.1"/>
    </source>
</evidence>
<gene>
    <name evidence="1" type="ORF">MLD38_028540</name>
</gene>